<dbReference type="InterPro" id="IPR017937">
    <property type="entry name" value="Thioredoxin_CS"/>
</dbReference>
<dbReference type="CDD" id="cd02966">
    <property type="entry name" value="TlpA_like_family"/>
    <property type="match status" value="1"/>
</dbReference>
<sequence length="402" mass="45067">MFRAVVFFLLFSTTVFGQIKTGEKASDLHITHWISQVPEDTSLRGKFLVVDFWATWCAPCLAGIPHMNELAAANKDVPNLVFLAMTDERESKVRRLLQKIHFSAAVVADTTAQTFINYKINSIPFCLLIDDHMEVKWAGEGGMLTNEAIQEFVHRKRVTAPQQKKTTLSATTRNMYDSLRAVYYKVFEDSSIKNYFNLGPLLNEPYGSRLNQSGTGFYHQVVVGKPMPDFIAELSGVSTARIVLPPAMQGAYISFCYKGAGKMKDSSMLAYLMRKFDLQSTARAQLQEVITLEVTDTARLYSDLPDPSSGISRLSTEDGIISLLNNNLQAMAGALQDHFGCQVMLKDAAQFTRNINMTLMTADFPKLQASLLTYGIQATKRKQTLEVYHFDYSSNVSNPRLR</sequence>
<organism evidence="6 7">
    <name type="scientific">Chitinophaga hostae</name>
    <dbReference type="NCBI Taxonomy" id="2831022"/>
    <lineage>
        <taxon>Bacteria</taxon>
        <taxon>Pseudomonadati</taxon>
        <taxon>Bacteroidota</taxon>
        <taxon>Chitinophagia</taxon>
        <taxon>Chitinophagales</taxon>
        <taxon>Chitinophagaceae</taxon>
        <taxon>Chitinophaga</taxon>
    </lineage>
</organism>
<dbReference type="Gene3D" id="3.40.30.10">
    <property type="entry name" value="Glutaredoxin"/>
    <property type="match status" value="1"/>
</dbReference>
<comment type="subcellular location">
    <subcellularLocation>
        <location evidence="1">Cell envelope</location>
    </subcellularLocation>
</comment>
<keyword evidence="4" id="KW-0732">Signal</keyword>
<comment type="caution">
    <text evidence="6">The sequence shown here is derived from an EMBL/GenBank/DDBJ whole genome shotgun (WGS) entry which is preliminary data.</text>
</comment>
<dbReference type="InterPro" id="IPR013766">
    <property type="entry name" value="Thioredoxin_domain"/>
</dbReference>
<proteinExistence type="predicted"/>
<evidence type="ECO:0000256" key="3">
    <source>
        <dbReference type="ARBA" id="ARBA00023284"/>
    </source>
</evidence>
<dbReference type="RefSeq" id="WP_211977285.1">
    <property type="nucleotide sequence ID" value="NZ_CBFHAM010000041.1"/>
</dbReference>
<dbReference type="Proteomes" id="UP000676386">
    <property type="component" value="Unassembled WGS sequence"/>
</dbReference>
<dbReference type="SUPFAM" id="SSF52833">
    <property type="entry name" value="Thioredoxin-like"/>
    <property type="match status" value="1"/>
</dbReference>
<reference evidence="6 7" key="1">
    <citation type="submission" date="2021-04" db="EMBL/GenBank/DDBJ databases">
        <title>Chitinophaga sp. nov., isolated from the rhizosphere soil.</title>
        <authorList>
            <person name="He S."/>
        </authorList>
    </citation>
    <scope>NUCLEOTIDE SEQUENCE [LARGE SCALE GENOMIC DNA]</scope>
    <source>
        <strain evidence="6 7">2R12</strain>
    </source>
</reference>
<keyword evidence="7" id="KW-1185">Reference proteome</keyword>
<name>A0ABS5JAS3_9BACT</name>
<evidence type="ECO:0000313" key="6">
    <source>
        <dbReference type="EMBL" id="MBS0032128.1"/>
    </source>
</evidence>
<dbReference type="InterPro" id="IPR013740">
    <property type="entry name" value="Redoxin"/>
</dbReference>
<keyword evidence="2" id="KW-0201">Cytochrome c-type biogenesis</keyword>
<keyword evidence="3" id="KW-0676">Redox-active center</keyword>
<dbReference type="PANTHER" id="PTHR42852">
    <property type="entry name" value="THIOL:DISULFIDE INTERCHANGE PROTEIN DSBE"/>
    <property type="match status" value="1"/>
</dbReference>
<evidence type="ECO:0000313" key="7">
    <source>
        <dbReference type="Proteomes" id="UP000676386"/>
    </source>
</evidence>
<evidence type="ECO:0000256" key="2">
    <source>
        <dbReference type="ARBA" id="ARBA00022748"/>
    </source>
</evidence>
<dbReference type="PROSITE" id="PS51352">
    <property type="entry name" value="THIOREDOXIN_2"/>
    <property type="match status" value="1"/>
</dbReference>
<gene>
    <name evidence="6" type="ORF">KE626_32645</name>
</gene>
<evidence type="ECO:0000256" key="4">
    <source>
        <dbReference type="SAM" id="SignalP"/>
    </source>
</evidence>
<feature type="domain" description="Thioredoxin" evidence="5">
    <location>
        <begin position="19"/>
        <end position="158"/>
    </location>
</feature>
<dbReference type="PANTHER" id="PTHR42852:SF13">
    <property type="entry name" value="PROTEIN DIPZ"/>
    <property type="match status" value="1"/>
</dbReference>
<feature type="signal peptide" evidence="4">
    <location>
        <begin position="1"/>
        <end position="17"/>
    </location>
</feature>
<evidence type="ECO:0000256" key="1">
    <source>
        <dbReference type="ARBA" id="ARBA00004196"/>
    </source>
</evidence>
<feature type="chain" id="PRO_5045717917" evidence="4">
    <location>
        <begin position="18"/>
        <end position="402"/>
    </location>
</feature>
<dbReference type="InterPro" id="IPR036249">
    <property type="entry name" value="Thioredoxin-like_sf"/>
</dbReference>
<dbReference type="PROSITE" id="PS00194">
    <property type="entry name" value="THIOREDOXIN_1"/>
    <property type="match status" value="1"/>
</dbReference>
<dbReference type="Pfam" id="PF08534">
    <property type="entry name" value="Redoxin"/>
    <property type="match status" value="1"/>
</dbReference>
<dbReference type="InterPro" id="IPR050553">
    <property type="entry name" value="Thioredoxin_ResA/DsbE_sf"/>
</dbReference>
<protein>
    <submittedName>
        <fullName evidence="6">TlpA family protein disulfide reductase</fullName>
    </submittedName>
</protein>
<evidence type="ECO:0000259" key="5">
    <source>
        <dbReference type="PROSITE" id="PS51352"/>
    </source>
</evidence>
<dbReference type="EMBL" id="JAGTXB010000028">
    <property type="protein sequence ID" value="MBS0032128.1"/>
    <property type="molecule type" value="Genomic_DNA"/>
</dbReference>
<accession>A0ABS5JAS3</accession>